<comment type="caution">
    <text evidence="1">The sequence shown here is derived from an EMBL/GenBank/DDBJ whole genome shotgun (WGS) entry which is preliminary data.</text>
</comment>
<dbReference type="PANTHER" id="PTHR40266">
    <property type="entry name" value="TOXIN HIGB-1"/>
    <property type="match status" value="1"/>
</dbReference>
<evidence type="ECO:0000313" key="2">
    <source>
        <dbReference type="Proteomes" id="UP000291078"/>
    </source>
</evidence>
<dbReference type="Gene3D" id="3.30.2310.20">
    <property type="entry name" value="RelE-like"/>
    <property type="match status" value="1"/>
</dbReference>
<dbReference type="AlphaFoldDB" id="A0A4Q7RDQ5"/>
<sequence>MIRTLANKTTAAVFCGHFVYTLPIPIQQAARRKLDMLDAAASLTDLLASPANGLEPMRGRHRGRWHVRIDPDWHVCFRYLNEGAWNVEIAPCEEDQ</sequence>
<organism evidence="1 2">
    <name type="scientific">Cupriavidus agavae</name>
    <dbReference type="NCBI Taxonomy" id="1001822"/>
    <lineage>
        <taxon>Bacteria</taxon>
        <taxon>Pseudomonadati</taxon>
        <taxon>Pseudomonadota</taxon>
        <taxon>Betaproteobacteria</taxon>
        <taxon>Burkholderiales</taxon>
        <taxon>Burkholderiaceae</taxon>
        <taxon>Cupriavidus</taxon>
    </lineage>
</organism>
<dbReference type="InterPro" id="IPR035093">
    <property type="entry name" value="RelE/ParE_toxin_dom_sf"/>
</dbReference>
<evidence type="ECO:0000313" key="1">
    <source>
        <dbReference type="EMBL" id="RZT31301.1"/>
    </source>
</evidence>
<dbReference type="Pfam" id="PF05015">
    <property type="entry name" value="HigB-like_toxin"/>
    <property type="match status" value="1"/>
</dbReference>
<dbReference type="Proteomes" id="UP000291078">
    <property type="component" value="Unassembled WGS sequence"/>
</dbReference>
<dbReference type="InterPro" id="IPR007711">
    <property type="entry name" value="HigB-1"/>
</dbReference>
<gene>
    <name evidence="1" type="ORF">EV147_4482</name>
</gene>
<accession>A0A4Q7RDQ5</accession>
<proteinExistence type="predicted"/>
<keyword evidence="2" id="KW-1185">Reference proteome</keyword>
<dbReference type="EMBL" id="SGXM01000009">
    <property type="protein sequence ID" value="RZT31301.1"/>
    <property type="molecule type" value="Genomic_DNA"/>
</dbReference>
<dbReference type="OrthoDB" id="9801102at2"/>
<name>A0A4Q7RDQ5_9BURK</name>
<reference evidence="1 2" key="1">
    <citation type="journal article" date="2015" name="Stand. Genomic Sci.">
        <title>Genomic Encyclopedia of Bacterial and Archaeal Type Strains, Phase III: the genomes of soil and plant-associated and newly described type strains.</title>
        <authorList>
            <person name="Whitman W.B."/>
            <person name="Woyke T."/>
            <person name="Klenk H.P."/>
            <person name="Zhou Y."/>
            <person name="Lilburn T.G."/>
            <person name="Beck B.J."/>
            <person name="De Vos P."/>
            <person name="Vandamme P."/>
            <person name="Eisen J.A."/>
            <person name="Garrity G."/>
            <person name="Hugenholtz P."/>
            <person name="Kyrpides N.C."/>
        </authorList>
    </citation>
    <scope>NUCLEOTIDE SEQUENCE [LARGE SCALE GENOMIC DNA]</scope>
    <source>
        <strain evidence="1 2">ASC-9842</strain>
    </source>
</reference>
<dbReference type="SUPFAM" id="SSF143011">
    <property type="entry name" value="RelE-like"/>
    <property type="match status" value="1"/>
</dbReference>
<dbReference type="PANTHER" id="PTHR40266:SF2">
    <property type="entry name" value="TOXIN HIGB-1"/>
    <property type="match status" value="1"/>
</dbReference>
<dbReference type="RefSeq" id="WP_130393380.1">
    <property type="nucleotide sequence ID" value="NZ_SGXM01000009.1"/>
</dbReference>
<protein>
    <submittedName>
        <fullName evidence="1">Proteic killer suppression protein</fullName>
    </submittedName>
</protein>